<name>A0A927RJS8_9ACTN</name>
<reference evidence="1" key="1">
    <citation type="submission" date="2020-10" db="EMBL/GenBank/DDBJ databases">
        <title>Sequencing the genomes of 1000 actinobacteria strains.</title>
        <authorList>
            <person name="Klenk H.-P."/>
        </authorList>
    </citation>
    <scope>NUCLEOTIDE SEQUENCE</scope>
    <source>
        <strain evidence="1">DSM 45354</strain>
    </source>
</reference>
<dbReference type="EMBL" id="JADBEM010000001">
    <property type="protein sequence ID" value="MBE1605973.1"/>
    <property type="molecule type" value="Genomic_DNA"/>
</dbReference>
<dbReference type="RefSeq" id="WP_192750182.1">
    <property type="nucleotide sequence ID" value="NZ_BAABJL010000236.1"/>
</dbReference>
<organism evidence="1 2">
    <name type="scientific">Actinopolymorpha pittospori</name>
    <dbReference type="NCBI Taxonomy" id="648752"/>
    <lineage>
        <taxon>Bacteria</taxon>
        <taxon>Bacillati</taxon>
        <taxon>Actinomycetota</taxon>
        <taxon>Actinomycetes</taxon>
        <taxon>Propionibacteriales</taxon>
        <taxon>Actinopolymorphaceae</taxon>
        <taxon>Actinopolymorpha</taxon>
    </lineage>
</organism>
<gene>
    <name evidence="1" type="ORF">HEB94_002821</name>
</gene>
<dbReference type="InterPro" id="IPR034660">
    <property type="entry name" value="DinB/YfiT-like"/>
</dbReference>
<comment type="caution">
    <text evidence="1">The sequence shown here is derived from an EMBL/GenBank/DDBJ whole genome shotgun (WGS) entry which is preliminary data.</text>
</comment>
<dbReference type="Gene3D" id="1.20.120.450">
    <property type="entry name" value="dinb family like domain"/>
    <property type="match status" value="1"/>
</dbReference>
<dbReference type="InterPro" id="IPR007061">
    <property type="entry name" value="MST-like"/>
</dbReference>
<evidence type="ECO:0000313" key="2">
    <source>
        <dbReference type="Proteomes" id="UP000638648"/>
    </source>
</evidence>
<dbReference type="Proteomes" id="UP000638648">
    <property type="component" value="Unassembled WGS sequence"/>
</dbReference>
<protein>
    <submittedName>
        <fullName evidence="1">Damage-inducible protein DinB</fullName>
    </submittedName>
</protein>
<keyword evidence="2" id="KW-1185">Reference proteome</keyword>
<evidence type="ECO:0000313" key="1">
    <source>
        <dbReference type="EMBL" id="MBE1605973.1"/>
    </source>
</evidence>
<dbReference type="Pfam" id="PF04978">
    <property type="entry name" value="MST"/>
    <property type="match status" value="1"/>
</dbReference>
<dbReference type="SUPFAM" id="SSF109854">
    <property type="entry name" value="DinB/YfiT-like putative metalloenzymes"/>
    <property type="match status" value="1"/>
</dbReference>
<proteinExistence type="predicted"/>
<dbReference type="AlphaFoldDB" id="A0A927RJS8"/>
<sequence length="180" mass="20189">MTDLRDFYPQTRVDERATLEQFLDFYRHVVIAKIEDLDEARASCRALPATDLTVGGIVKHLASVEDLWFRRKLLGLPPSEPFASAPSDVRDWAFHSSAHDSVAGLCELYERACDRSRAAAGLFDSLDASATLPSFGTGPVTLRWVFVHMIEETARHAGHLDLLRDAIETTDVLGEVHRRR</sequence>
<accession>A0A927RJS8</accession>